<comment type="caution">
    <text evidence="2">The sequence shown here is derived from an EMBL/GenBank/DDBJ whole genome shotgun (WGS) entry which is preliminary data.</text>
</comment>
<feature type="region of interest" description="Disordered" evidence="1">
    <location>
        <begin position="62"/>
        <end position="99"/>
    </location>
</feature>
<gene>
    <name evidence="2" type="ORF">NDU88_003722</name>
</gene>
<evidence type="ECO:0000256" key="1">
    <source>
        <dbReference type="SAM" id="MobiDB-lite"/>
    </source>
</evidence>
<evidence type="ECO:0000313" key="3">
    <source>
        <dbReference type="Proteomes" id="UP001066276"/>
    </source>
</evidence>
<dbReference type="EMBL" id="JANPWB010000003">
    <property type="protein sequence ID" value="KAJ1199890.1"/>
    <property type="molecule type" value="Genomic_DNA"/>
</dbReference>
<protein>
    <submittedName>
        <fullName evidence="2">Uncharacterized protein</fullName>
    </submittedName>
</protein>
<feature type="region of interest" description="Disordered" evidence="1">
    <location>
        <begin position="1"/>
        <end position="50"/>
    </location>
</feature>
<dbReference type="Proteomes" id="UP001066276">
    <property type="component" value="Chromosome 2_1"/>
</dbReference>
<name>A0AAV7VI50_PLEWA</name>
<feature type="compositionally biased region" description="Basic and acidic residues" evidence="1">
    <location>
        <begin position="17"/>
        <end position="27"/>
    </location>
</feature>
<sequence length="99" mass="11022">MNDGEESQIEYPGQARKKTESRQHQEGRTSQQETGFWTKAPTTSPEGRGYRRIPIFSYHEVAPGVCGEPSQDDRRSLGVLQREAYDPSTTAAIRAPPAS</sequence>
<evidence type="ECO:0000313" key="2">
    <source>
        <dbReference type="EMBL" id="KAJ1199890.1"/>
    </source>
</evidence>
<accession>A0AAV7VI50</accession>
<feature type="compositionally biased region" description="Polar residues" evidence="1">
    <location>
        <begin position="28"/>
        <end position="45"/>
    </location>
</feature>
<organism evidence="2 3">
    <name type="scientific">Pleurodeles waltl</name>
    <name type="common">Iberian ribbed newt</name>
    <dbReference type="NCBI Taxonomy" id="8319"/>
    <lineage>
        <taxon>Eukaryota</taxon>
        <taxon>Metazoa</taxon>
        <taxon>Chordata</taxon>
        <taxon>Craniata</taxon>
        <taxon>Vertebrata</taxon>
        <taxon>Euteleostomi</taxon>
        <taxon>Amphibia</taxon>
        <taxon>Batrachia</taxon>
        <taxon>Caudata</taxon>
        <taxon>Salamandroidea</taxon>
        <taxon>Salamandridae</taxon>
        <taxon>Pleurodelinae</taxon>
        <taxon>Pleurodeles</taxon>
    </lineage>
</organism>
<keyword evidence="3" id="KW-1185">Reference proteome</keyword>
<reference evidence="2" key="1">
    <citation type="journal article" date="2022" name="bioRxiv">
        <title>Sequencing and chromosome-scale assembly of the giantPleurodeles waltlgenome.</title>
        <authorList>
            <person name="Brown T."/>
            <person name="Elewa A."/>
            <person name="Iarovenko S."/>
            <person name="Subramanian E."/>
            <person name="Araus A.J."/>
            <person name="Petzold A."/>
            <person name="Susuki M."/>
            <person name="Suzuki K.-i.T."/>
            <person name="Hayashi T."/>
            <person name="Toyoda A."/>
            <person name="Oliveira C."/>
            <person name="Osipova E."/>
            <person name="Leigh N.D."/>
            <person name="Simon A."/>
            <person name="Yun M.H."/>
        </authorList>
    </citation>
    <scope>NUCLEOTIDE SEQUENCE</scope>
    <source>
        <strain evidence="2">20211129_DDA</strain>
        <tissue evidence="2">Liver</tissue>
    </source>
</reference>
<dbReference type="AlphaFoldDB" id="A0AAV7VI50"/>
<proteinExistence type="predicted"/>